<dbReference type="RefSeq" id="WP_078768861.1">
    <property type="nucleotide sequence ID" value="NZ_FUWW01000016.1"/>
</dbReference>
<protein>
    <submittedName>
        <fullName evidence="2">Uncharacterized protein</fullName>
    </submittedName>
</protein>
<keyword evidence="3" id="KW-1185">Reference proteome</keyword>
<reference evidence="2 3" key="1">
    <citation type="submission" date="2017-02" db="EMBL/GenBank/DDBJ databases">
        <authorList>
            <person name="Peterson S.W."/>
        </authorList>
    </citation>
    <scope>NUCLEOTIDE SEQUENCE [LARGE SCALE GENOMIC DNA]</scope>
    <source>
        <strain evidence="2 3">ATCC 51222</strain>
    </source>
</reference>
<keyword evidence="1" id="KW-0175">Coiled coil</keyword>
<accession>A0A1T4MW26</accession>
<sequence>MAEFKSSFIGGYSKKSVNEYVSKLENENDILKKALDLAEHNALKADKYYNENTKLNNEIAQLNEVVAELNEKLAETEKSNNDYIASIGQIFYSAYESGAKITDDATAGSQEFLQKIEEVSSEAKAEAQKALTAYNLINTDIKALLTNLTKEINAVSANTDAMIKKATEIATAMDSIQQIKTANANKAQAVAEEYKDFFDSFQTETKSKAIRTEVIEVPVAPKAEPVQPIVQETEQSQPITEAQAPVAPAVDESIDKDAVLHDILNSVSNN</sequence>
<proteinExistence type="predicted"/>
<organism evidence="2 3">
    <name type="scientific">Eubacterium coprostanoligenes</name>
    <dbReference type="NCBI Taxonomy" id="290054"/>
    <lineage>
        <taxon>Bacteria</taxon>
        <taxon>Bacillati</taxon>
        <taxon>Bacillota</taxon>
        <taxon>Clostridia</taxon>
        <taxon>Eubacteriales</taxon>
        <taxon>Eubacteriaceae</taxon>
        <taxon>Eubacterium</taxon>
    </lineage>
</organism>
<dbReference type="EMBL" id="FUWW01000016">
    <property type="protein sequence ID" value="SJZ71111.1"/>
    <property type="molecule type" value="Genomic_DNA"/>
</dbReference>
<feature type="coiled-coil region" evidence="1">
    <location>
        <begin position="14"/>
        <end position="86"/>
    </location>
</feature>
<dbReference type="AlphaFoldDB" id="A0A1T4MW26"/>
<dbReference type="Proteomes" id="UP000190657">
    <property type="component" value="Unassembled WGS sequence"/>
</dbReference>
<evidence type="ECO:0000313" key="3">
    <source>
        <dbReference type="Proteomes" id="UP000190657"/>
    </source>
</evidence>
<evidence type="ECO:0000256" key="1">
    <source>
        <dbReference type="SAM" id="Coils"/>
    </source>
</evidence>
<evidence type="ECO:0000313" key="2">
    <source>
        <dbReference type="EMBL" id="SJZ71111.1"/>
    </source>
</evidence>
<gene>
    <name evidence="2" type="ORF">SAMN02745114_01398</name>
</gene>
<name>A0A1T4MW26_9FIRM</name>